<dbReference type="Pfam" id="PF04542">
    <property type="entry name" value="Sigma70_r2"/>
    <property type="match status" value="1"/>
</dbReference>
<dbReference type="PANTHER" id="PTHR43133:SF46">
    <property type="entry name" value="RNA POLYMERASE SIGMA-70 FACTOR ECF SUBFAMILY"/>
    <property type="match status" value="1"/>
</dbReference>
<dbReference type="InterPro" id="IPR039425">
    <property type="entry name" value="RNA_pol_sigma-70-like"/>
</dbReference>
<feature type="domain" description="RNA polymerase sigma-70 region 2" evidence="5">
    <location>
        <begin position="18"/>
        <end position="82"/>
    </location>
</feature>
<dbReference type="InterPro" id="IPR013249">
    <property type="entry name" value="RNA_pol_sigma70_r4_t2"/>
</dbReference>
<reference evidence="7" key="1">
    <citation type="submission" date="2023-06" db="EMBL/GenBank/DDBJ databases">
        <title>Genomic of Agaribacillus aureum.</title>
        <authorList>
            <person name="Wang G."/>
        </authorList>
    </citation>
    <scope>NUCLEOTIDE SEQUENCE</scope>
    <source>
        <strain evidence="7">BMA12</strain>
    </source>
</reference>
<comment type="caution">
    <text evidence="7">The sequence shown here is derived from an EMBL/GenBank/DDBJ whole genome shotgun (WGS) entry which is preliminary data.</text>
</comment>
<comment type="similarity">
    <text evidence="1">Belongs to the sigma-70 factor family. ECF subfamily.</text>
</comment>
<keyword evidence="2" id="KW-0805">Transcription regulation</keyword>
<dbReference type="NCBIfam" id="TIGR02937">
    <property type="entry name" value="sigma70-ECF"/>
    <property type="match status" value="1"/>
</dbReference>
<dbReference type="Pfam" id="PF08281">
    <property type="entry name" value="Sigma70_r4_2"/>
    <property type="match status" value="1"/>
</dbReference>
<evidence type="ECO:0000313" key="8">
    <source>
        <dbReference type="Proteomes" id="UP001172083"/>
    </source>
</evidence>
<dbReference type="CDD" id="cd06171">
    <property type="entry name" value="Sigma70_r4"/>
    <property type="match status" value="1"/>
</dbReference>
<evidence type="ECO:0000256" key="2">
    <source>
        <dbReference type="ARBA" id="ARBA00023015"/>
    </source>
</evidence>
<dbReference type="InterPro" id="IPR013325">
    <property type="entry name" value="RNA_pol_sigma_r2"/>
</dbReference>
<evidence type="ECO:0000313" key="7">
    <source>
        <dbReference type="EMBL" id="MDN5213184.1"/>
    </source>
</evidence>
<protein>
    <submittedName>
        <fullName evidence="7">Sigma-70 family RNA polymerase sigma factor</fullName>
    </submittedName>
</protein>
<evidence type="ECO:0000256" key="1">
    <source>
        <dbReference type="ARBA" id="ARBA00010641"/>
    </source>
</evidence>
<feature type="domain" description="RNA polymerase sigma factor 70 region 4 type 2" evidence="6">
    <location>
        <begin position="112"/>
        <end position="164"/>
    </location>
</feature>
<dbReference type="Gene3D" id="1.10.10.10">
    <property type="entry name" value="Winged helix-like DNA-binding domain superfamily/Winged helix DNA-binding domain"/>
    <property type="match status" value="1"/>
</dbReference>
<evidence type="ECO:0000259" key="5">
    <source>
        <dbReference type="Pfam" id="PF04542"/>
    </source>
</evidence>
<evidence type="ECO:0000259" key="6">
    <source>
        <dbReference type="Pfam" id="PF08281"/>
    </source>
</evidence>
<dbReference type="InterPro" id="IPR007627">
    <property type="entry name" value="RNA_pol_sigma70_r2"/>
</dbReference>
<keyword evidence="3" id="KW-0731">Sigma factor</keyword>
<keyword evidence="8" id="KW-1185">Reference proteome</keyword>
<dbReference type="RefSeq" id="WP_346758524.1">
    <property type="nucleotide sequence ID" value="NZ_JAUJEB010000002.1"/>
</dbReference>
<evidence type="ECO:0000256" key="4">
    <source>
        <dbReference type="ARBA" id="ARBA00023163"/>
    </source>
</evidence>
<evidence type="ECO:0000256" key="3">
    <source>
        <dbReference type="ARBA" id="ARBA00023082"/>
    </source>
</evidence>
<dbReference type="Gene3D" id="1.10.1740.10">
    <property type="match status" value="1"/>
</dbReference>
<organism evidence="7 8">
    <name type="scientific">Agaribacillus aureus</name>
    <dbReference type="NCBI Taxonomy" id="3051825"/>
    <lineage>
        <taxon>Bacteria</taxon>
        <taxon>Pseudomonadati</taxon>
        <taxon>Bacteroidota</taxon>
        <taxon>Cytophagia</taxon>
        <taxon>Cytophagales</taxon>
        <taxon>Splendidivirgaceae</taxon>
        <taxon>Agaribacillus</taxon>
    </lineage>
</organism>
<dbReference type="Proteomes" id="UP001172083">
    <property type="component" value="Unassembled WGS sequence"/>
</dbReference>
<accession>A0ABT8L613</accession>
<dbReference type="PANTHER" id="PTHR43133">
    <property type="entry name" value="RNA POLYMERASE ECF-TYPE SIGMA FACTO"/>
    <property type="match status" value="1"/>
</dbReference>
<gene>
    <name evidence="7" type="ORF">QQ020_14040</name>
</gene>
<name>A0ABT8L613_9BACT</name>
<dbReference type="SUPFAM" id="SSF88946">
    <property type="entry name" value="Sigma2 domain of RNA polymerase sigma factors"/>
    <property type="match status" value="1"/>
</dbReference>
<keyword evidence="4" id="KW-0804">Transcription</keyword>
<proteinExistence type="inferred from homology"/>
<dbReference type="EMBL" id="JAUJEB010000002">
    <property type="protein sequence ID" value="MDN5213184.1"/>
    <property type="molecule type" value="Genomic_DNA"/>
</dbReference>
<sequence>MKPTENNNVCSQSVFENLFRTLAPSLRNFLMYKFRHVGYAEDTVQEAFYTLWQNCKHVSKELAKAYVYRVAQNQMIKRLEKDKVHKKYMSFQTKSAEEVGPDFYLEYHELSEKLKVAIEQLPDGQREVFLMHRFDNKSYATIAGELEISVKAVEKRMHKALLKLRTICKKL</sequence>
<dbReference type="SUPFAM" id="SSF88659">
    <property type="entry name" value="Sigma3 and sigma4 domains of RNA polymerase sigma factors"/>
    <property type="match status" value="1"/>
</dbReference>
<dbReference type="InterPro" id="IPR014284">
    <property type="entry name" value="RNA_pol_sigma-70_dom"/>
</dbReference>
<dbReference type="InterPro" id="IPR036388">
    <property type="entry name" value="WH-like_DNA-bd_sf"/>
</dbReference>
<dbReference type="InterPro" id="IPR013324">
    <property type="entry name" value="RNA_pol_sigma_r3/r4-like"/>
</dbReference>